<name>A0A4C1XCR8_EUMVA</name>
<reference evidence="2 3" key="1">
    <citation type="journal article" date="2019" name="Commun. Biol.">
        <title>The bagworm genome reveals a unique fibroin gene that provides high tensile strength.</title>
        <authorList>
            <person name="Kono N."/>
            <person name="Nakamura H."/>
            <person name="Ohtoshi R."/>
            <person name="Tomita M."/>
            <person name="Numata K."/>
            <person name="Arakawa K."/>
        </authorList>
    </citation>
    <scope>NUCLEOTIDE SEQUENCE [LARGE SCALE GENOMIC DNA]</scope>
</reference>
<evidence type="ECO:0000313" key="3">
    <source>
        <dbReference type="Proteomes" id="UP000299102"/>
    </source>
</evidence>
<feature type="region of interest" description="Disordered" evidence="1">
    <location>
        <begin position="64"/>
        <end position="96"/>
    </location>
</feature>
<protein>
    <submittedName>
        <fullName evidence="2">Uncharacterized protein</fullName>
    </submittedName>
</protein>
<sequence length="111" mass="11957">MFRARVLARSPPPSCAYPAACRRGAAHVRAGAFFSFCVESLCTPPAPSVVYLLYRSVPVSEASGIRTNARGRRRSARAGRRLRSGDHALANDRARGTRHVRIDGGPLALAL</sequence>
<feature type="compositionally biased region" description="Basic residues" evidence="1">
    <location>
        <begin position="69"/>
        <end position="82"/>
    </location>
</feature>
<evidence type="ECO:0000313" key="2">
    <source>
        <dbReference type="EMBL" id="GBP60993.1"/>
    </source>
</evidence>
<dbReference type="EMBL" id="BGZK01000801">
    <property type="protein sequence ID" value="GBP60993.1"/>
    <property type="molecule type" value="Genomic_DNA"/>
</dbReference>
<comment type="caution">
    <text evidence="2">The sequence shown here is derived from an EMBL/GenBank/DDBJ whole genome shotgun (WGS) entry which is preliminary data.</text>
</comment>
<gene>
    <name evidence="2" type="ORF">EVAR_51758_1</name>
</gene>
<proteinExistence type="predicted"/>
<dbReference type="AlphaFoldDB" id="A0A4C1XCR8"/>
<organism evidence="2 3">
    <name type="scientific">Eumeta variegata</name>
    <name type="common">Bagworm moth</name>
    <name type="synonym">Eumeta japonica</name>
    <dbReference type="NCBI Taxonomy" id="151549"/>
    <lineage>
        <taxon>Eukaryota</taxon>
        <taxon>Metazoa</taxon>
        <taxon>Ecdysozoa</taxon>
        <taxon>Arthropoda</taxon>
        <taxon>Hexapoda</taxon>
        <taxon>Insecta</taxon>
        <taxon>Pterygota</taxon>
        <taxon>Neoptera</taxon>
        <taxon>Endopterygota</taxon>
        <taxon>Lepidoptera</taxon>
        <taxon>Glossata</taxon>
        <taxon>Ditrysia</taxon>
        <taxon>Tineoidea</taxon>
        <taxon>Psychidae</taxon>
        <taxon>Oiketicinae</taxon>
        <taxon>Eumeta</taxon>
    </lineage>
</organism>
<dbReference type="Proteomes" id="UP000299102">
    <property type="component" value="Unassembled WGS sequence"/>
</dbReference>
<evidence type="ECO:0000256" key="1">
    <source>
        <dbReference type="SAM" id="MobiDB-lite"/>
    </source>
</evidence>
<feature type="compositionally biased region" description="Basic and acidic residues" evidence="1">
    <location>
        <begin position="83"/>
        <end position="95"/>
    </location>
</feature>
<accession>A0A4C1XCR8</accession>
<keyword evidence="3" id="KW-1185">Reference proteome</keyword>